<feature type="domain" description="FAS1" evidence="4">
    <location>
        <begin position="616"/>
        <end position="751"/>
    </location>
</feature>
<dbReference type="KEGG" id="zmk:HG535_0A05240"/>
<dbReference type="GeneID" id="59234219"/>
<evidence type="ECO:0000256" key="2">
    <source>
        <dbReference type="SAM" id="Phobius"/>
    </source>
</evidence>
<feature type="region of interest" description="Disordered" evidence="1">
    <location>
        <begin position="840"/>
        <end position="864"/>
    </location>
</feature>
<proteinExistence type="predicted"/>
<dbReference type="EMBL" id="CP058604">
    <property type="protein sequence ID" value="QLG70583.1"/>
    <property type="molecule type" value="Genomic_DNA"/>
</dbReference>
<protein>
    <recommendedName>
        <fullName evidence="4">FAS1 domain-containing protein</fullName>
    </recommendedName>
</protein>
<feature type="chain" id="PRO_5028836484" description="FAS1 domain-containing protein" evidence="3">
    <location>
        <begin position="28"/>
        <end position="864"/>
    </location>
</feature>
<name>A0A7H9AWH9_ZYGMR</name>
<dbReference type="Proteomes" id="UP000509704">
    <property type="component" value="Chromosome 1"/>
</dbReference>
<accession>A0A7H9AWH9</accession>
<organism evidence="5 6">
    <name type="scientific">Zygotorulaspora mrakii</name>
    <name type="common">Zygosaccharomyces mrakii</name>
    <dbReference type="NCBI Taxonomy" id="42260"/>
    <lineage>
        <taxon>Eukaryota</taxon>
        <taxon>Fungi</taxon>
        <taxon>Dikarya</taxon>
        <taxon>Ascomycota</taxon>
        <taxon>Saccharomycotina</taxon>
        <taxon>Saccharomycetes</taxon>
        <taxon>Saccharomycetales</taxon>
        <taxon>Saccharomycetaceae</taxon>
        <taxon>Zygotorulaspora</taxon>
    </lineage>
</organism>
<dbReference type="Pfam" id="PF02469">
    <property type="entry name" value="Fasciclin"/>
    <property type="match status" value="1"/>
</dbReference>
<dbReference type="RefSeq" id="XP_037142311.1">
    <property type="nucleotide sequence ID" value="XM_037286416.1"/>
</dbReference>
<gene>
    <name evidence="5" type="ORF">HG535_0A05240</name>
</gene>
<evidence type="ECO:0000256" key="1">
    <source>
        <dbReference type="SAM" id="MobiDB-lite"/>
    </source>
</evidence>
<reference evidence="5 6" key="1">
    <citation type="submission" date="2020-07" db="EMBL/GenBank/DDBJ databases">
        <title>The yeast mating-type switching endonuclease HO is a domesticated member of an unorthodox homing genetic element family.</title>
        <authorList>
            <person name="Coughlan A.Y."/>
            <person name="Lombardi L."/>
            <person name="Braun-Galleani S."/>
            <person name="Martos A.R."/>
            <person name="Galeote V."/>
            <person name="Bigey F."/>
            <person name="Dequin S."/>
            <person name="Byrne K.P."/>
            <person name="Wolfe K.H."/>
        </authorList>
    </citation>
    <scope>NUCLEOTIDE SEQUENCE [LARGE SCALE GENOMIC DNA]</scope>
    <source>
        <strain evidence="5 6">NRRL Y-6702</strain>
    </source>
</reference>
<keyword evidence="6" id="KW-1185">Reference proteome</keyword>
<dbReference type="PANTHER" id="PTHR10900">
    <property type="entry name" value="PERIOSTIN-RELATED"/>
    <property type="match status" value="1"/>
</dbReference>
<keyword evidence="2" id="KW-0812">Transmembrane</keyword>
<sequence>MIFGLYNGLWNQSAMFLSSLLLWGILAHGGSDFPFTTVVDILSENVEFSTFLRILQRQGCVPILNELQNYTLLAPVNSAFINMGTNESSTPFVLDNFILRNNVLSTSLIDDGITVIDCDVRFPLVLQKSVSSGSTLIKINEATIVDPDLAPSFQSATVHGISDLINDPPLLIDFLQDLEGQTGEFSLFEKFVESLTSDNIITDMEFYNNTILIPSNINFHRYFNQLEINYILDNFSKLDSVTGNIRKAWEKNRLNFFRNLILRGVHGGVHSQPESTENLNNDKISFESNDFGSSISVNDSELSIDSNIVFDRGIIHSFNDIPFLSKATHFNAETYLHGMNSSDFVQELYFRNLQKMLEDESLDVPLTIFVPETSLNEKFGYTKSNLLYHFIENQLWLEEEFLGIKSSTKMFESAFCSSNKRLGGNCQRLRIKKNLNGYIINDKYKILHNKPFEIGKTLIYTISEVLQLPGDFVPSLNPFYHCSKSLELLRKINLLDLPPNQEGYTILLPCFESWSTNGLDLEYLRRNLTAIELMMKNMILEGLIYTDSEDINLNTKNMFDQEISISVRTESSADSEKVFLNLSSVRESIETELNMDVFFNQGVIHPISKSYFPNDLSITLGDLIETTGTTAFIDFLNFFDDFNAVLSNNDSYSLLVPTKNSLRIDGIDKNFTSLHQWLELHVIPGNATSDLLECGNQINTTSGEPLTCRESSPGNYLLKLKNGNDNEVRILKKGCTSFDMNSCVFLIDRPISLQWLSPNKYHLKLPGVAIGIGIVLGAISVLALLFCILVVFVGRNHGTKVGEQPTDTEDNAAARPLLSANNAEPNSLAGSNDYQRRRFESAYSSNSSRKPIDVSTVRTSVNPV</sequence>
<keyword evidence="2" id="KW-1133">Transmembrane helix</keyword>
<dbReference type="SUPFAM" id="SSF82153">
    <property type="entry name" value="FAS1 domain"/>
    <property type="match status" value="4"/>
</dbReference>
<feature type="signal peptide" evidence="3">
    <location>
        <begin position="1"/>
        <end position="27"/>
    </location>
</feature>
<evidence type="ECO:0000313" key="6">
    <source>
        <dbReference type="Proteomes" id="UP000509704"/>
    </source>
</evidence>
<evidence type="ECO:0000259" key="4">
    <source>
        <dbReference type="PROSITE" id="PS50213"/>
    </source>
</evidence>
<dbReference type="InterPro" id="IPR000782">
    <property type="entry name" value="FAS1_domain"/>
</dbReference>
<evidence type="ECO:0000256" key="3">
    <source>
        <dbReference type="SAM" id="SignalP"/>
    </source>
</evidence>
<dbReference type="Gene3D" id="2.30.180.10">
    <property type="entry name" value="FAS1 domain"/>
    <property type="match status" value="1"/>
</dbReference>
<feature type="domain" description="FAS1" evidence="4">
    <location>
        <begin position="35"/>
        <end position="165"/>
    </location>
</feature>
<keyword evidence="3" id="KW-0732">Signal</keyword>
<dbReference type="OrthoDB" id="286301at2759"/>
<evidence type="ECO:0000313" key="5">
    <source>
        <dbReference type="EMBL" id="QLG70583.1"/>
    </source>
</evidence>
<dbReference type="PROSITE" id="PS50213">
    <property type="entry name" value="FAS1"/>
    <property type="match status" value="2"/>
</dbReference>
<keyword evidence="2" id="KW-0472">Membrane</keyword>
<dbReference type="AlphaFoldDB" id="A0A7H9AWH9"/>
<dbReference type="InterPro" id="IPR050904">
    <property type="entry name" value="Adhesion/Biosynth-related"/>
</dbReference>
<dbReference type="InterPro" id="IPR036378">
    <property type="entry name" value="FAS1_dom_sf"/>
</dbReference>
<dbReference type="PANTHER" id="PTHR10900:SF125">
    <property type="entry name" value="FAS1 DOMAIN-CONTAINING PROTEIN YLR001C"/>
    <property type="match status" value="1"/>
</dbReference>
<feature type="transmembrane region" description="Helical" evidence="2">
    <location>
        <begin position="768"/>
        <end position="793"/>
    </location>
</feature>